<accession>A0ABT8RHT9</accession>
<evidence type="ECO:0000313" key="2">
    <source>
        <dbReference type="Proteomes" id="UP001168528"/>
    </source>
</evidence>
<reference evidence="1" key="1">
    <citation type="submission" date="2023-07" db="EMBL/GenBank/DDBJ databases">
        <title>The genome sequence of Rhodocytophaga aerolata KACC 12507.</title>
        <authorList>
            <person name="Zhang X."/>
        </authorList>
    </citation>
    <scope>NUCLEOTIDE SEQUENCE</scope>
    <source>
        <strain evidence="1">KACC 12507</strain>
    </source>
</reference>
<organism evidence="1 2">
    <name type="scientific">Rhodocytophaga aerolata</name>
    <dbReference type="NCBI Taxonomy" id="455078"/>
    <lineage>
        <taxon>Bacteria</taxon>
        <taxon>Pseudomonadati</taxon>
        <taxon>Bacteroidota</taxon>
        <taxon>Cytophagia</taxon>
        <taxon>Cytophagales</taxon>
        <taxon>Rhodocytophagaceae</taxon>
        <taxon>Rhodocytophaga</taxon>
    </lineage>
</organism>
<sequence length="106" mass="11962">MNAKEIEQGIIKEMVKPLFKKHQFNVAGKTFLKGEADFVKVFNIQSSAWNQKDSVKFTFNIGFFCLIHTSFGGKRLFPSISRNMIVFSASDQDRSSKAVVVIIGIQ</sequence>
<proteinExistence type="predicted"/>
<dbReference type="Proteomes" id="UP001168528">
    <property type="component" value="Unassembled WGS sequence"/>
</dbReference>
<evidence type="ECO:0000313" key="1">
    <source>
        <dbReference type="EMBL" id="MDO1451672.1"/>
    </source>
</evidence>
<keyword evidence="2" id="KW-1185">Reference proteome</keyword>
<name>A0ABT8RHT9_9BACT</name>
<dbReference type="RefSeq" id="WP_302042469.1">
    <property type="nucleotide sequence ID" value="NZ_JAUKPO010000078.1"/>
</dbReference>
<dbReference type="Pfam" id="PF14137">
    <property type="entry name" value="DUF4304"/>
    <property type="match status" value="1"/>
</dbReference>
<dbReference type="InterPro" id="IPR025412">
    <property type="entry name" value="DUF4304"/>
</dbReference>
<dbReference type="EMBL" id="JAUKPO010000078">
    <property type="protein sequence ID" value="MDO1451672.1"/>
    <property type="molecule type" value="Genomic_DNA"/>
</dbReference>
<comment type="caution">
    <text evidence="1">The sequence shown here is derived from an EMBL/GenBank/DDBJ whole genome shotgun (WGS) entry which is preliminary data.</text>
</comment>
<protein>
    <submittedName>
        <fullName evidence="1">DUF4304 domain-containing protein</fullName>
    </submittedName>
</protein>
<gene>
    <name evidence="1" type="ORF">Q0590_35695</name>
</gene>